<organism evidence="1 2">
    <name type="scientific">Paenibacillus beijingensis</name>
    <dbReference type="NCBI Taxonomy" id="1126833"/>
    <lineage>
        <taxon>Bacteria</taxon>
        <taxon>Bacillati</taxon>
        <taxon>Bacillota</taxon>
        <taxon>Bacilli</taxon>
        <taxon>Bacillales</taxon>
        <taxon>Paenibacillaceae</taxon>
        <taxon>Paenibacillus</taxon>
    </lineage>
</organism>
<evidence type="ECO:0008006" key="3">
    <source>
        <dbReference type="Google" id="ProtNLM"/>
    </source>
</evidence>
<reference evidence="2" key="2">
    <citation type="submission" date="2015-03" db="EMBL/GenBank/DDBJ databases">
        <title>Genome sequence of Paenibacillus beijingensis strain DSM 24997T.</title>
        <authorList>
            <person name="Kwak Y."/>
            <person name="Shin J.-H."/>
        </authorList>
    </citation>
    <scope>NUCLEOTIDE SEQUENCE [LARGE SCALE GENOMIC DNA]</scope>
    <source>
        <strain evidence="2">DSM 24997</strain>
    </source>
</reference>
<name>A0A0D5NMH9_9BACL</name>
<evidence type="ECO:0000313" key="2">
    <source>
        <dbReference type="Proteomes" id="UP000032633"/>
    </source>
</evidence>
<dbReference type="Proteomes" id="UP000032633">
    <property type="component" value="Chromosome"/>
</dbReference>
<sequence>MIANVNKYIGRTIEIIYQDGRDQITQRRIHVYAANHRYVKAKCLTSCSPRLFLRTRILAIKPVKDYA</sequence>
<gene>
    <name evidence="1" type="ORF">VN24_20330</name>
</gene>
<evidence type="ECO:0000313" key="1">
    <source>
        <dbReference type="EMBL" id="AJY76486.1"/>
    </source>
</evidence>
<dbReference type="STRING" id="1126833.VN24_20330"/>
<protein>
    <recommendedName>
        <fullName evidence="3">WYL domain-containing protein</fullName>
    </recommendedName>
</protein>
<reference evidence="1 2" key="1">
    <citation type="journal article" date="2015" name="J. Biotechnol.">
        <title>Complete genome sequence of Paenibacillus beijingensis 7188(T) (=DSM 24997(T)), a novel rhizobacterium from jujube garden soil.</title>
        <authorList>
            <person name="Kwak Y."/>
            <person name="Shin J.H."/>
        </authorList>
    </citation>
    <scope>NUCLEOTIDE SEQUENCE [LARGE SCALE GENOMIC DNA]</scope>
    <source>
        <strain evidence="1 2">DSM 24997</strain>
    </source>
</reference>
<dbReference type="RefSeq" id="WP_045671912.1">
    <property type="nucleotide sequence ID" value="NZ_CP011058.1"/>
</dbReference>
<dbReference type="KEGG" id="pbj:VN24_20330"/>
<dbReference type="PATRIC" id="fig|1126833.4.peg.4473"/>
<keyword evidence="2" id="KW-1185">Reference proteome</keyword>
<dbReference type="OrthoDB" id="2991134at2"/>
<dbReference type="EMBL" id="CP011058">
    <property type="protein sequence ID" value="AJY76486.1"/>
    <property type="molecule type" value="Genomic_DNA"/>
</dbReference>
<dbReference type="HOGENOM" id="CLU_181292_1_0_9"/>
<accession>A0A0D5NMH9</accession>
<dbReference type="AlphaFoldDB" id="A0A0D5NMH9"/>
<proteinExistence type="predicted"/>